<evidence type="ECO:0000256" key="5">
    <source>
        <dbReference type="ARBA" id="ARBA00023277"/>
    </source>
</evidence>
<evidence type="ECO:0000313" key="6">
    <source>
        <dbReference type="EMBL" id="AOW11491.1"/>
    </source>
</evidence>
<dbReference type="AlphaFoldDB" id="A0A163C4K0"/>
<dbReference type="Gene3D" id="3.20.20.70">
    <property type="entry name" value="Aldolase class I"/>
    <property type="match status" value="1"/>
</dbReference>
<sequence>MDLVAILRGVTPDTVIEVAECLVQSGFKTIEVPLNSPKPLESIRLLQQQFAGRAVIGAGTVLTVAQVEAVAETGAQLVLSPNMDVAVIERTRALGLTSIPGVATATEAFRALQAGAHALKLFPADVLGVATLKAWLSVMPANTRIYAVGGIDARNTAAFAAAGAAGAGVGGALYKPGKNIEQIRQTAIELMRSIAPNAE</sequence>
<reference evidence="6 9" key="2">
    <citation type="submission" date="2016-10" db="EMBL/GenBank/DDBJ databases">
        <title>Hydorgenophaga sp. LPB0072 isolated from gastropod.</title>
        <authorList>
            <person name="Kim E."/>
            <person name="Yi H."/>
        </authorList>
    </citation>
    <scope>NUCLEOTIDE SEQUENCE [LARGE SCALE GENOMIC DNA]</scope>
    <source>
        <strain evidence="6 9">LPB0072</strain>
    </source>
</reference>
<evidence type="ECO:0000313" key="7">
    <source>
        <dbReference type="EMBL" id="OAD39331.1"/>
    </source>
</evidence>
<dbReference type="EMBL" id="CP017476">
    <property type="protein sequence ID" value="AOW11491.1"/>
    <property type="molecule type" value="Genomic_DNA"/>
</dbReference>
<dbReference type="Proteomes" id="UP000185657">
    <property type="component" value="Unassembled WGS sequence"/>
</dbReference>
<evidence type="ECO:0000256" key="1">
    <source>
        <dbReference type="ARBA" id="ARBA00004761"/>
    </source>
</evidence>
<reference evidence="7 8" key="1">
    <citation type="submission" date="2016-02" db="EMBL/GenBank/DDBJ databases">
        <title>Draft genome sequence of Hydrogenophaga sp. LPB0072.</title>
        <authorList>
            <person name="Shin S.-K."/>
            <person name="Yi H."/>
        </authorList>
    </citation>
    <scope>NUCLEOTIDE SEQUENCE [LARGE SCALE GENOMIC DNA]</scope>
    <source>
        <strain evidence="7 8">LPB0072</strain>
    </source>
</reference>
<accession>A0A163C4K0</accession>
<dbReference type="InterPro" id="IPR000887">
    <property type="entry name" value="Aldlse_KDPG_KHG"/>
</dbReference>
<keyword evidence="4" id="KW-0456">Lyase</keyword>
<dbReference type="Pfam" id="PF01081">
    <property type="entry name" value="Aldolase"/>
    <property type="match status" value="1"/>
</dbReference>
<proteinExistence type="inferred from homology"/>
<dbReference type="EMBL" id="LVWD01000043">
    <property type="protein sequence ID" value="OAD39331.1"/>
    <property type="molecule type" value="Genomic_DNA"/>
</dbReference>
<dbReference type="InterPro" id="IPR013785">
    <property type="entry name" value="Aldolase_TIM"/>
</dbReference>
<dbReference type="NCBIfam" id="NF006600">
    <property type="entry name" value="PRK09140.1"/>
    <property type="match status" value="1"/>
</dbReference>
<keyword evidence="5" id="KW-0119">Carbohydrate metabolism</keyword>
<name>A0A163C4K0_9BURK</name>
<dbReference type="PROSITE" id="PS00160">
    <property type="entry name" value="ALDOLASE_KDPG_KHG_2"/>
    <property type="match status" value="1"/>
</dbReference>
<comment type="subunit">
    <text evidence="3">Homotrimer.</text>
</comment>
<evidence type="ECO:0000256" key="4">
    <source>
        <dbReference type="ARBA" id="ARBA00023239"/>
    </source>
</evidence>
<evidence type="ECO:0000313" key="8">
    <source>
        <dbReference type="Proteomes" id="UP000185657"/>
    </source>
</evidence>
<dbReference type="RefSeq" id="WP_066096698.1">
    <property type="nucleotide sequence ID" value="NZ_CP017476.1"/>
</dbReference>
<evidence type="ECO:0000313" key="9">
    <source>
        <dbReference type="Proteomes" id="UP000185680"/>
    </source>
</evidence>
<gene>
    <name evidence="6" type="ORF">LPB072_00055</name>
    <name evidence="7" type="ORF">LPB72_22330</name>
</gene>
<protein>
    <submittedName>
        <fullName evidence="6">2-dehydro-3-deoxy-6-phosphogalactonate aldolase</fullName>
    </submittedName>
</protein>
<dbReference type="InterPro" id="IPR031338">
    <property type="entry name" value="KDPG/KHG_AS_2"/>
</dbReference>
<keyword evidence="8" id="KW-1185">Reference proteome</keyword>
<comment type="similarity">
    <text evidence="2">Belongs to the KHG/KDPG aldolase family.</text>
</comment>
<dbReference type="OrthoDB" id="8590323at2"/>
<dbReference type="STRING" id="1763535.LPB072_00055"/>
<dbReference type="KEGG" id="hyl:LPB072_00055"/>
<comment type="pathway">
    <text evidence="1">Carbohydrate acid metabolism.</text>
</comment>
<dbReference type="PANTHER" id="PTHR30246">
    <property type="entry name" value="2-KETO-3-DEOXY-6-PHOSPHOGLUCONATE ALDOLASE"/>
    <property type="match status" value="1"/>
</dbReference>
<dbReference type="PANTHER" id="PTHR30246:SF1">
    <property type="entry name" value="2-DEHYDRO-3-DEOXY-6-PHOSPHOGALACTONATE ALDOLASE-RELATED"/>
    <property type="match status" value="1"/>
</dbReference>
<dbReference type="CDD" id="cd00452">
    <property type="entry name" value="KDPG_aldolase"/>
    <property type="match status" value="1"/>
</dbReference>
<evidence type="ECO:0000256" key="2">
    <source>
        <dbReference type="ARBA" id="ARBA00006906"/>
    </source>
</evidence>
<dbReference type="GO" id="GO:0016829">
    <property type="term" value="F:lyase activity"/>
    <property type="evidence" value="ECO:0007669"/>
    <property type="project" value="UniProtKB-KW"/>
</dbReference>
<dbReference type="SUPFAM" id="SSF51569">
    <property type="entry name" value="Aldolase"/>
    <property type="match status" value="1"/>
</dbReference>
<organism evidence="6 9">
    <name type="scientific">Hydrogenophaga crassostreae</name>
    <dbReference type="NCBI Taxonomy" id="1763535"/>
    <lineage>
        <taxon>Bacteria</taxon>
        <taxon>Pseudomonadati</taxon>
        <taxon>Pseudomonadota</taxon>
        <taxon>Betaproteobacteria</taxon>
        <taxon>Burkholderiales</taxon>
        <taxon>Comamonadaceae</taxon>
        <taxon>Hydrogenophaga</taxon>
    </lineage>
</organism>
<evidence type="ECO:0000256" key="3">
    <source>
        <dbReference type="ARBA" id="ARBA00011233"/>
    </source>
</evidence>
<dbReference type="Proteomes" id="UP000185680">
    <property type="component" value="Chromosome"/>
</dbReference>